<dbReference type="Proteomes" id="UP001165396">
    <property type="component" value="Unassembled WGS sequence"/>
</dbReference>
<dbReference type="InterPro" id="IPR044855">
    <property type="entry name" value="CoA-Trfase_III_dom3_sf"/>
</dbReference>
<dbReference type="RefSeq" id="WP_258293415.1">
    <property type="nucleotide sequence ID" value="NZ_JANKJG010000002.1"/>
</dbReference>
<dbReference type="EMBL" id="JANKJG010000002">
    <property type="protein sequence ID" value="MCR8825741.1"/>
    <property type="molecule type" value="Genomic_DNA"/>
</dbReference>
<evidence type="ECO:0000256" key="1">
    <source>
        <dbReference type="SAM" id="MobiDB-lite"/>
    </source>
</evidence>
<dbReference type="Gene3D" id="3.40.50.10540">
    <property type="entry name" value="Crotonobetainyl-coa:carnitine coa-transferase, domain 1"/>
    <property type="match status" value="1"/>
</dbReference>
<accession>A0ABT1YY25</accession>
<sequence length="373" mass="39474">MSDPTGPLTGVRIVEMTGIGPVPYAAMLLADMGADIIRIDRPGGYPALDPDLDFSAMDAASVFYRSRPVVQVDLKSDAGRAAVRGLIDKADAVIEGYRPGAMEALGLGPQDCLTRNPKLAFVRVTGWGQDGPMARQAGHDLNYIAKSGALSLFGRDGKPPVGLPPLVGDMASGALMAVIGLLSAVLCARAGGRGQVVDANIVDGSASLYTLLTALSAMGAHNAGAGGNVLDGGRYYYRTYACAEGGAVAVGAIEPAFRRILLERLNLADDPLFQNDDPKDEAARVARFSQIFASQPKEHWDQLFDGTDGCVTAILTPDEARRDPGLAARETFVQIDEVWQSNVTPRFSETPGSIQRTAREASRDDPGALSRWD</sequence>
<gene>
    <name evidence="2" type="ORF">NTA49_04255</name>
</gene>
<feature type="compositionally biased region" description="Basic and acidic residues" evidence="1">
    <location>
        <begin position="357"/>
        <end position="373"/>
    </location>
</feature>
<feature type="region of interest" description="Disordered" evidence="1">
    <location>
        <begin position="344"/>
        <end position="373"/>
    </location>
</feature>
<evidence type="ECO:0000313" key="3">
    <source>
        <dbReference type="Proteomes" id="UP001165396"/>
    </source>
</evidence>
<evidence type="ECO:0000313" key="2">
    <source>
        <dbReference type="EMBL" id="MCR8825741.1"/>
    </source>
</evidence>
<dbReference type="InterPro" id="IPR050509">
    <property type="entry name" value="CoA-transferase_III"/>
</dbReference>
<feature type="compositionally biased region" description="Polar residues" evidence="1">
    <location>
        <begin position="344"/>
        <end position="356"/>
    </location>
</feature>
<protein>
    <submittedName>
        <fullName evidence="2">CoA transferase</fullName>
    </submittedName>
</protein>
<proteinExistence type="predicted"/>
<name>A0ABT1YY25_9RHOB</name>
<dbReference type="Gene3D" id="3.30.1540.10">
    <property type="entry name" value="formyl-coa transferase, domain 3"/>
    <property type="match status" value="1"/>
</dbReference>
<dbReference type="PANTHER" id="PTHR48228">
    <property type="entry name" value="SUCCINYL-COA--D-CITRAMALATE COA-TRANSFERASE"/>
    <property type="match status" value="1"/>
</dbReference>
<keyword evidence="3" id="KW-1185">Reference proteome</keyword>
<keyword evidence="2" id="KW-0808">Transferase</keyword>
<reference evidence="2" key="1">
    <citation type="submission" date="2022-07" db="EMBL/GenBank/DDBJ databases">
        <title>Pseudosulfitobacter sp. strain AP-MA-4, whole genome sequence.</title>
        <authorList>
            <person name="Jiang Y."/>
        </authorList>
    </citation>
    <scope>NUCLEOTIDE SEQUENCE</scope>
    <source>
        <strain evidence="2">AP-MA-4</strain>
    </source>
</reference>
<dbReference type="GO" id="GO:0016740">
    <property type="term" value="F:transferase activity"/>
    <property type="evidence" value="ECO:0007669"/>
    <property type="project" value="UniProtKB-KW"/>
</dbReference>
<dbReference type="PANTHER" id="PTHR48228:SF5">
    <property type="entry name" value="ALPHA-METHYLACYL-COA RACEMASE"/>
    <property type="match status" value="1"/>
</dbReference>
<comment type="caution">
    <text evidence="2">The sequence shown here is derived from an EMBL/GenBank/DDBJ whole genome shotgun (WGS) entry which is preliminary data.</text>
</comment>
<dbReference type="InterPro" id="IPR023606">
    <property type="entry name" value="CoA-Trfase_III_dom_1_sf"/>
</dbReference>
<dbReference type="SUPFAM" id="SSF89796">
    <property type="entry name" value="CoA-transferase family III (CaiB/BaiF)"/>
    <property type="match status" value="1"/>
</dbReference>
<dbReference type="InterPro" id="IPR003673">
    <property type="entry name" value="CoA-Trfase_fam_III"/>
</dbReference>
<dbReference type="Pfam" id="PF02515">
    <property type="entry name" value="CoA_transf_3"/>
    <property type="match status" value="1"/>
</dbReference>
<organism evidence="2 3">
    <name type="scientific">Pseudosulfitobacter koreensis</name>
    <dbReference type="NCBI Taxonomy" id="2968472"/>
    <lineage>
        <taxon>Bacteria</taxon>
        <taxon>Pseudomonadati</taxon>
        <taxon>Pseudomonadota</taxon>
        <taxon>Alphaproteobacteria</taxon>
        <taxon>Rhodobacterales</taxon>
        <taxon>Roseobacteraceae</taxon>
        <taxon>Pseudosulfitobacter</taxon>
    </lineage>
</organism>